<keyword evidence="1" id="KW-0812">Transmembrane</keyword>
<evidence type="ECO:0000313" key="3">
    <source>
        <dbReference type="Proteomes" id="UP000199622"/>
    </source>
</evidence>
<dbReference type="STRING" id="208445.SAMN04489727_7033"/>
<dbReference type="EMBL" id="FNSO01000004">
    <property type="protein sequence ID" value="SED23925.1"/>
    <property type="molecule type" value="Genomic_DNA"/>
</dbReference>
<evidence type="ECO:0000256" key="1">
    <source>
        <dbReference type="SAM" id="Phobius"/>
    </source>
</evidence>
<keyword evidence="1" id="KW-0472">Membrane</keyword>
<sequence>MTRCNPGHGPFRPDRVDLPRFVAGLFAFAVVTVGAGSSVAAGLPAAGPGAGPGPGTVSAPAGHDVTLRLGQEAAVQGKDLTVRYLRVVADSRCRAGMQCFWQGEATLAFLLKEPGRGESTTAELHSGPRTGPRATSFAASRVELVSVSEDGGEATVRIS</sequence>
<evidence type="ECO:0000313" key="2">
    <source>
        <dbReference type="EMBL" id="SED23925.1"/>
    </source>
</evidence>
<dbReference type="AlphaFoldDB" id="A0A1H4Z1Z9"/>
<protein>
    <submittedName>
        <fullName evidence="2">Uncharacterized protein</fullName>
    </submittedName>
</protein>
<dbReference type="Proteomes" id="UP000199622">
    <property type="component" value="Unassembled WGS sequence"/>
</dbReference>
<proteinExistence type="predicted"/>
<feature type="transmembrane region" description="Helical" evidence="1">
    <location>
        <begin position="21"/>
        <end position="43"/>
    </location>
</feature>
<organism evidence="2 3">
    <name type="scientific">Amycolatopsis tolypomycina</name>
    <dbReference type="NCBI Taxonomy" id="208445"/>
    <lineage>
        <taxon>Bacteria</taxon>
        <taxon>Bacillati</taxon>
        <taxon>Actinomycetota</taxon>
        <taxon>Actinomycetes</taxon>
        <taxon>Pseudonocardiales</taxon>
        <taxon>Pseudonocardiaceae</taxon>
        <taxon>Amycolatopsis</taxon>
    </lineage>
</organism>
<keyword evidence="3" id="KW-1185">Reference proteome</keyword>
<reference evidence="3" key="1">
    <citation type="submission" date="2016-10" db="EMBL/GenBank/DDBJ databases">
        <authorList>
            <person name="Varghese N."/>
            <person name="Submissions S."/>
        </authorList>
    </citation>
    <scope>NUCLEOTIDE SEQUENCE [LARGE SCALE GENOMIC DNA]</scope>
    <source>
        <strain evidence="3">DSM 44544</strain>
    </source>
</reference>
<gene>
    <name evidence="2" type="ORF">SAMN04489727_7033</name>
</gene>
<keyword evidence="1" id="KW-1133">Transmembrane helix</keyword>
<accession>A0A1H4Z1Z9</accession>
<name>A0A1H4Z1Z9_9PSEU</name>